<dbReference type="GeneID" id="20642967"/>
<dbReference type="GO" id="GO:0008270">
    <property type="term" value="F:zinc ion binding"/>
    <property type="evidence" value="ECO:0007669"/>
    <property type="project" value="UniProtKB-KW"/>
</dbReference>
<dbReference type="EMBL" id="JH159167">
    <property type="protein sequence ID" value="EGZ05348.1"/>
    <property type="molecule type" value="Genomic_DNA"/>
</dbReference>
<gene>
    <name evidence="3" type="ORF">PHYSODRAFT_307892</name>
</gene>
<evidence type="ECO:0000259" key="2">
    <source>
        <dbReference type="PROSITE" id="PS50966"/>
    </source>
</evidence>
<dbReference type="Proteomes" id="UP000002640">
    <property type="component" value="Unassembled WGS sequence"/>
</dbReference>
<dbReference type="RefSeq" id="XP_009539269.1">
    <property type="nucleotide sequence ID" value="XM_009540974.1"/>
</dbReference>
<keyword evidence="1" id="KW-0862">Zinc</keyword>
<feature type="domain" description="SWIM-type" evidence="2">
    <location>
        <begin position="294"/>
        <end position="331"/>
    </location>
</feature>
<dbReference type="InParanoid" id="G5AGR8"/>
<name>G5AGR8_PHYSP</name>
<organism evidence="3 4">
    <name type="scientific">Phytophthora sojae (strain P6497)</name>
    <name type="common">Soybean stem and root rot agent</name>
    <name type="synonym">Phytophthora megasperma f. sp. glycines</name>
    <dbReference type="NCBI Taxonomy" id="1094619"/>
    <lineage>
        <taxon>Eukaryota</taxon>
        <taxon>Sar</taxon>
        <taxon>Stramenopiles</taxon>
        <taxon>Oomycota</taxon>
        <taxon>Peronosporomycetes</taxon>
        <taxon>Peronosporales</taxon>
        <taxon>Peronosporaceae</taxon>
        <taxon>Phytophthora</taxon>
    </lineage>
</organism>
<keyword evidence="1" id="KW-0863">Zinc-finger</keyword>
<dbReference type="STRING" id="1094619.G5AGR8"/>
<dbReference type="KEGG" id="psoj:PHYSODRAFT_307892"/>
<dbReference type="InterPro" id="IPR007527">
    <property type="entry name" value="Znf_SWIM"/>
</dbReference>
<protein>
    <recommendedName>
        <fullName evidence="2">SWIM-type domain-containing protein</fullName>
    </recommendedName>
</protein>
<sequence length="497" mass="55976">MGRINSHFQKDLLRSLHQNLKRVKSQLSRIPVRGLSKYQLAPALTRSCSRTRTLWGQLRKSYSALGIECSYLSDSDGIDAHFQYVFGLDCKSELSQHLIWKDLVSVVEVSERPGLVSGAGVTTEALSAFYSACDKYAKLKPWNCLSPNARPFRWTLWGGRAAAGCASPGHWKDHKVSCTPPGDAANGAGEHKIMWGAKEMSILYDPQTGVLQGDRSVPDVTDLAWLARALNAQNKIRKVELRCKTFGFDDELVIRNSTALTMQDVERLWKVIKKQQEGGETIAEGEAKKRPRGYRRKQIEQIRALFRCDCKKFWANGWICSHVVAAMARKKQFVLSVVMATLPTTMLSGGQRKIPGALYADDPNNRTLTVPSLIRRMMKQPHFYYPHGWKIAKEMTMEINGEEEELFAVGKIRSYSQNGGIYKWLVVFEHGVNEFFEFEELAQLIVSSRQSGLDVACSAVPPGRHYRGHHRGELTHKCLSATPDSEYVLSIHIAHHS</sequence>
<dbReference type="PROSITE" id="PS50966">
    <property type="entry name" value="ZF_SWIM"/>
    <property type="match status" value="1"/>
</dbReference>
<keyword evidence="4" id="KW-1185">Reference proteome</keyword>
<proteinExistence type="predicted"/>
<evidence type="ECO:0000256" key="1">
    <source>
        <dbReference type="PROSITE-ProRule" id="PRU00325"/>
    </source>
</evidence>
<evidence type="ECO:0000313" key="3">
    <source>
        <dbReference type="EMBL" id="EGZ05348.1"/>
    </source>
</evidence>
<keyword evidence="1" id="KW-0479">Metal-binding</keyword>
<dbReference type="AlphaFoldDB" id="G5AGR8"/>
<evidence type="ECO:0000313" key="4">
    <source>
        <dbReference type="Proteomes" id="UP000002640"/>
    </source>
</evidence>
<reference evidence="3 4" key="1">
    <citation type="journal article" date="2006" name="Science">
        <title>Phytophthora genome sequences uncover evolutionary origins and mechanisms of pathogenesis.</title>
        <authorList>
            <person name="Tyler B.M."/>
            <person name="Tripathy S."/>
            <person name="Zhang X."/>
            <person name="Dehal P."/>
            <person name="Jiang R.H."/>
            <person name="Aerts A."/>
            <person name="Arredondo F.D."/>
            <person name="Baxter L."/>
            <person name="Bensasson D."/>
            <person name="Beynon J.L."/>
            <person name="Chapman J."/>
            <person name="Damasceno C.M."/>
            <person name="Dorrance A.E."/>
            <person name="Dou D."/>
            <person name="Dickerman A.W."/>
            <person name="Dubchak I.L."/>
            <person name="Garbelotto M."/>
            <person name="Gijzen M."/>
            <person name="Gordon S.G."/>
            <person name="Govers F."/>
            <person name="Grunwald N.J."/>
            <person name="Huang W."/>
            <person name="Ivors K.L."/>
            <person name="Jones R.W."/>
            <person name="Kamoun S."/>
            <person name="Krampis K."/>
            <person name="Lamour K.H."/>
            <person name="Lee M.K."/>
            <person name="McDonald W.H."/>
            <person name="Medina M."/>
            <person name="Meijer H.J."/>
            <person name="Nordberg E.K."/>
            <person name="Maclean D.J."/>
            <person name="Ospina-Giraldo M.D."/>
            <person name="Morris P.F."/>
            <person name="Phuntumart V."/>
            <person name="Putnam N.H."/>
            <person name="Rash S."/>
            <person name="Rose J.K."/>
            <person name="Sakihama Y."/>
            <person name="Salamov A.A."/>
            <person name="Savidor A."/>
            <person name="Scheuring C.F."/>
            <person name="Smith B.M."/>
            <person name="Sobral B.W."/>
            <person name="Terry A."/>
            <person name="Torto-Alalibo T.A."/>
            <person name="Win J."/>
            <person name="Xu Z."/>
            <person name="Zhang H."/>
            <person name="Grigoriev I.V."/>
            <person name="Rokhsar D.S."/>
            <person name="Boore J.L."/>
        </authorList>
    </citation>
    <scope>NUCLEOTIDE SEQUENCE [LARGE SCALE GENOMIC DNA]</scope>
    <source>
        <strain evidence="3 4">P6497</strain>
    </source>
</reference>
<accession>G5AGR8</accession>